<reference evidence="1 2" key="1">
    <citation type="submission" date="2015-01" db="EMBL/GenBank/DDBJ databases">
        <title>Evolution of Trichinella species and genotypes.</title>
        <authorList>
            <person name="Korhonen P.K."/>
            <person name="Edoardo P."/>
            <person name="Giuseppe L.R."/>
            <person name="Gasser R.B."/>
        </authorList>
    </citation>
    <scope>NUCLEOTIDE SEQUENCE [LARGE SCALE GENOMIC DNA]</scope>
    <source>
        <strain evidence="1">ISS2496</strain>
    </source>
</reference>
<proteinExistence type="predicted"/>
<evidence type="ECO:0000313" key="1">
    <source>
        <dbReference type="EMBL" id="KRY02134.1"/>
    </source>
</evidence>
<name>A0A0V0YPP8_9BILA</name>
<accession>A0A0V0YPP8</accession>
<dbReference type="AlphaFoldDB" id="A0A0V0YPP8"/>
<comment type="caution">
    <text evidence="1">The sequence shown here is derived from an EMBL/GenBank/DDBJ whole genome shotgun (WGS) entry which is preliminary data.</text>
</comment>
<sequence length="30" mass="3592">MHSNTESVILVLYKRDKLWHNVFCYIVIIG</sequence>
<gene>
    <name evidence="1" type="ORF">T12_510</name>
</gene>
<evidence type="ECO:0000313" key="2">
    <source>
        <dbReference type="Proteomes" id="UP000054783"/>
    </source>
</evidence>
<dbReference type="EMBL" id="JYDQ01004185">
    <property type="protein sequence ID" value="KRY02134.1"/>
    <property type="molecule type" value="Genomic_DNA"/>
</dbReference>
<protein>
    <submittedName>
        <fullName evidence="1">Uncharacterized protein</fullName>
    </submittedName>
</protein>
<keyword evidence="2" id="KW-1185">Reference proteome</keyword>
<organism evidence="1 2">
    <name type="scientific">Trichinella patagoniensis</name>
    <dbReference type="NCBI Taxonomy" id="990121"/>
    <lineage>
        <taxon>Eukaryota</taxon>
        <taxon>Metazoa</taxon>
        <taxon>Ecdysozoa</taxon>
        <taxon>Nematoda</taxon>
        <taxon>Enoplea</taxon>
        <taxon>Dorylaimia</taxon>
        <taxon>Trichinellida</taxon>
        <taxon>Trichinellidae</taxon>
        <taxon>Trichinella</taxon>
    </lineage>
</organism>
<dbReference type="Proteomes" id="UP000054783">
    <property type="component" value="Unassembled WGS sequence"/>
</dbReference>